<dbReference type="SUPFAM" id="SSF51730">
    <property type="entry name" value="FAD-linked oxidoreductase"/>
    <property type="match status" value="1"/>
</dbReference>
<organism evidence="10">
    <name type="scientific">marine sediment metagenome</name>
    <dbReference type="NCBI Taxonomy" id="412755"/>
    <lineage>
        <taxon>unclassified sequences</taxon>
        <taxon>metagenomes</taxon>
        <taxon>ecological metagenomes</taxon>
    </lineage>
</organism>
<dbReference type="InterPro" id="IPR016161">
    <property type="entry name" value="Ald_DH/histidinol_DH"/>
</dbReference>
<gene>
    <name evidence="10" type="ORF">LCGC14_0601170</name>
</gene>
<evidence type="ECO:0000259" key="9">
    <source>
        <dbReference type="Pfam" id="PF18327"/>
    </source>
</evidence>
<dbReference type="Gene3D" id="3.20.20.220">
    <property type="match status" value="1"/>
</dbReference>
<dbReference type="SUPFAM" id="SSF81935">
    <property type="entry name" value="N-terminal domain of bifunctional PutA protein"/>
    <property type="match status" value="1"/>
</dbReference>
<dbReference type="InterPro" id="IPR025703">
    <property type="entry name" value="Bifunct_PutA"/>
</dbReference>
<evidence type="ECO:0000259" key="6">
    <source>
        <dbReference type="Pfam" id="PF00171"/>
    </source>
</evidence>
<comment type="pathway">
    <text evidence="1">Amino-acid degradation; L-proline degradation into L-glutamate; L-glutamate from L-proline: step 2/2.</text>
</comment>
<evidence type="ECO:0000256" key="3">
    <source>
        <dbReference type="ARBA" id="ARBA00023002"/>
    </source>
</evidence>
<dbReference type="AlphaFoldDB" id="A0A0F9RF87"/>
<dbReference type="Gene3D" id="1.20.5.460">
    <property type="entry name" value="Single helix bin"/>
    <property type="match status" value="1"/>
</dbReference>
<dbReference type="InterPro" id="IPR041349">
    <property type="entry name" value="PRODH"/>
</dbReference>
<dbReference type="Pfam" id="PF01619">
    <property type="entry name" value="Pro_dh"/>
    <property type="match status" value="1"/>
</dbReference>
<dbReference type="InterPro" id="IPR024089">
    <property type="entry name" value="PRODH_PutA_dom_I/II"/>
</dbReference>
<dbReference type="PIRSF" id="PIRSF000197">
    <property type="entry name" value="Bifunct_PutA"/>
    <property type="match status" value="1"/>
</dbReference>
<dbReference type="InterPro" id="IPR024082">
    <property type="entry name" value="PRODH_PutA_dom_II"/>
</dbReference>
<dbReference type="PANTHER" id="PTHR42862:SF1">
    <property type="entry name" value="DELTA-1-PYRROLINE-5-CARBOXYLATE DEHYDROGENASE 2, ISOFORM A-RELATED"/>
    <property type="match status" value="1"/>
</dbReference>
<feature type="domain" description="Proline utilization A proline dehydrogenase N-terminal" evidence="9">
    <location>
        <begin position="14"/>
        <end position="59"/>
    </location>
</feature>
<feature type="domain" description="Proline dehydrogenase PutA" evidence="8">
    <location>
        <begin position="67"/>
        <end position="178"/>
    </location>
</feature>
<dbReference type="Pfam" id="PF14850">
    <property type="entry name" value="Pro_dh-DNA_bdg"/>
    <property type="match status" value="1"/>
</dbReference>
<dbReference type="GO" id="GO:0003842">
    <property type="term" value="F:L-glutamate gamma-semialdehyde dehydrogenase activity"/>
    <property type="evidence" value="ECO:0007669"/>
    <property type="project" value="UniProtKB-EC"/>
</dbReference>
<name>A0A0F9RF87_9ZZZZ</name>
<evidence type="ECO:0000256" key="2">
    <source>
        <dbReference type="ARBA" id="ARBA00012884"/>
    </source>
</evidence>
<dbReference type="PANTHER" id="PTHR42862">
    <property type="entry name" value="DELTA-1-PYRROLINE-5-CARBOXYLATE DEHYDROGENASE 1, ISOFORM A-RELATED"/>
    <property type="match status" value="1"/>
</dbReference>
<dbReference type="GO" id="GO:0009898">
    <property type="term" value="C:cytoplasmic side of plasma membrane"/>
    <property type="evidence" value="ECO:0007669"/>
    <property type="project" value="TreeGrafter"/>
</dbReference>
<evidence type="ECO:0000259" key="7">
    <source>
        <dbReference type="Pfam" id="PF01619"/>
    </source>
</evidence>
<keyword evidence="4" id="KW-0520">NAD</keyword>
<dbReference type="InterPro" id="IPR029041">
    <property type="entry name" value="FAD-linked_oxidoreductase-like"/>
</dbReference>
<dbReference type="NCBIfam" id="TIGR01238">
    <property type="entry name" value="D1pyr5carbox3"/>
    <property type="match status" value="1"/>
</dbReference>
<evidence type="ECO:0000256" key="1">
    <source>
        <dbReference type="ARBA" id="ARBA00004786"/>
    </source>
</evidence>
<dbReference type="Pfam" id="PF00171">
    <property type="entry name" value="Aldedh"/>
    <property type="match status" value="1"/>
</dbReference>
<dbReference type="FunFam" id="3.40.309.10:FF:000005">
    <property type="entry name" value="1-pyrroline-5-carboxylate dehydrogenase 1"/>
    <property type="match status" value="1"/>
</dbReference>
<dbReference type="Pfam" id="PF18327">
    <property type="entry name" value="PRODH"/>
    <property type="match status" value="1"/>
</dbReference>
<dbReference type="Gene3D" id="3.40.605.10">
    <property type="entry name" value="Aldehyde Dehydrogenase, Chain A, domain 1"/>
    <property type="match status" value="1"/>
</dbReference>
<feature type="domain" description="Proline dehydrogenase" evidence="7">
    <location>
        <begin position="188"/>
        <end position="481"/>
    </location>
</feature>
<dbReference type="NCBIfam" id="NF008869">
    <property type="entry name" value="PRK11904.1"/>
    <property type="match status" value="1"/>
</dbReference>
<dbReference type="SUPFAM" id="SSF53720">
    <property type="entry name" value="ALDH-like"/>
    <property type="match status" value="1"/>
</dbReference>
<keyword evidence="3" id="KW-0560">Oxidoreductase</keyword>
<dbReference type="PROSITE" id="PS00070">
    <property type="entry name" value="ALDEHYDE_DEHYDR_CYS"/>
    <property type="match status" value="1"/>
</dbReference>
<evidence type="ECO:0000259" key="8">
    <source>
        <dbReference type="Pfam" id="PF14850"/>
    </source>
</evidence>
<evidence type="ECO:0000256" key="4">
    <source>
        <dbReference type="ARBA" id="ARBA00023027"/>
    </source>
</evidence>
<dbReference type="InterPro" id="IPR016162">
    <property type="entry name" value="Ald_DH_N"/>
</dbReference>
<dbReference type="InterPro" id="IPR050485">
    <property type="entry name" value="Proline_metab_enzyme"/>
</dbReference>
<comment type="catalytic activity">
    <reaction evidence="5">
        <text>L-glutamate 5-semialdehyde + NAD(+) + H2O = L-glutamate + NADH + 2 H(+)</text>
        <dbReference type="Rhea" id="RHEA:30235"/>
        <dbReference type="ChEBI" id="CHEBI:15377"/>
        <dbReference type="ChEBI" id="CHEBI:15378"/>
        <dbReference type="ChEBI" id="CHEBI:29985"/>
        <dbReference type="ChEBI" id="CHEBI:57540"/>
        <dbReference type="ChEBI" id="CHEBI:57945"/>
        <dbReference type="ChEBI" id="CHEBI:58066"/>
        <dbReference type="EC" id="1.2.1.88"/>
    </reaction>
</comment>
<comment type="caution">
    <text evidence="10">The sequence shown here is derived from an EMBL/GenBank/DDBJ whole genome shotgun (WGS) entry which is preliminary data.</text>
</comment>
<protein>
    <recommendedName>
        <fullName evidence="2">L-glutamate gamma-semialdehyde dehydrogenase</fullName>
        <ecNumber evidence="2">1.2.1.88</ecNumber>
    </recommendedName>
</protein>
<dbReference type="InterPro" id="IPR005933">
    <property type="entry name" value="PutA_C"/>
</dbReference>
<proteinExistence type="predicted"/>
<dbReference type="InterPro" id="IPR015590">
    <property type="entry name" value="Aldehyde_DH_dom"/>
</dbReference>
<dbReference type="EMBL" id="LAZR01000965">
    <property type="protein sequence ID" value="KKN53559.1"/>
    <property type="molecule type" value="Genomic_DNA"/>
</dbReference>
<dbReference type="GO" id="GO:0003700">
    <property type="term" value="F:DNA-binding transcription factor activity"/>
    <property type="evidence" value="ECO:0007669"/>
    <property type="project" value="InterPro"/>
</dbReference>
<dbReference type="Gene3D" id="3.40.309.10">
    <property type="entry name" value="Aldehyde Dehydrogenase, Chain A, domain 2"/>
    <property type="match status" value="1"/>
</dbReference>
<dbReference type="GO" id="GO:0010133">
    <property type="term" value="P:L-proline catabolic process to L-glutamate"/>
    <property type="evidence" value="ECO:0007669"/>
    <property type="project" value="InterPro"/>
</dbReference>
<feature type="domain" description="Aldehyde dehydrogenase" evidence="6">
    <location>
        <begin position="566"/>
        <end position="1005"/>
    </location>
</feature>
<dbReference type="InterPro" id="IPR002872">
    <property type="entry name" value="Proline_DH_dom"/>
</dbReference>
<accession>A0A0F9RF87</accession>
<evidence type="ECO:0000313" key="10">
    <source>
        <dbReference type="EMBL" id="KKN53559.1"/>
    </source>
</evidence>
<reference evidence="10" key="1">
    <citation type="journal article" date="2015" name="Nature">
        <title>Complex archaea that bridge the gap between prokaryotes and eukaryotes.</title>
        <authorList>
            <person name="Spang A."/>
            <person name="Saw J.H."/>
            <person name="Jorgensen S.L."/>
            <person name="Zaremba-Niedzwiedzka K."/>
            <person name="Martijn J."/>
            <person name="Lind A.E."/>
            <person name="van Eijk R."/>
            <person name="Schleper C."/>
            <person name="Guy L."/>
            <person name="Ettema T.J."/>
        </authorList>
    </citation>
    <scope>NUCLEOTIDE SEQUENCE</scope>
</reference>
<dbReference type="CDD" id="cd07125">
    <property type="entry name" value="ALDH_PutA-P5CDH"/>
    <property type="match status" value="1"/>
</dbReference>
<sequence length="1209" mass="130861">MTSQQSVTPELNERRQAVRDYYLENEYKVIHEMIADAQLSPQEREAISARAADLVRNVRKNAKSTIMEKFLAEYGLTTKEGVALMCLAEALLRVPDNTTVHALIEDKITSGNWSGHVGKASSSLINSATVALLLTSNLLKDSERQTVGETLRKLVKRVGEPVVRIFAGQAMKEMGRQFVLGRNIEEAQSEAKSYMAKGYTYSYDMLGEAARTDADAQRYYESYSDAIDSIAKNCKDDVRKNPGISVKLSALLARYEYGNKERVMAELLPRALKLVKKAAAANMGFNIDAEEQDRLDLSLDVIEGIMSDPSLAGWDGFGVVVQAFGKRASHTLDWLYALSVKLDRRIMVRLVKGAYWDAEIKRAQVMALPDFPVYTRKANSDVAFLSCAKKLVNMSDRIYPQFATHNAHSVSAVLEMAKTAGLKNYEFQRLHGMGESLHDQVLSDSGVPCRIYAPVGKHSDLLAYLVRRLLENGANSSFVNQIVDTSITPEEIAKDPIDVVQELGQNLSSKVIVRPADLFGANRRNSKGWDITDPVTVARIDEGRGAFLKHQWTGGPVIAAEIDGTEVVEVKNPANPDDLVGHMTQASEADVDAAITAAQQGFTTWSAMPAEDRAACVRKVGDLLEENAHELFALTTREAGKSLLDAIAEIREAVDFSQFYANEGLRYKDDGEARGIVCCISPWNFPLAIFAGQILANLAVGNVVVAKPAEQTSLLAVRAVELMHEAGIPKDAIQLLPGSGAVVGTALTSDPRVAAVCFTGSTATAQRINKVMAENLAPDAPLVAETGGLNAMIVDSTALPEQVVRDVLASSFQSAGQRCSALRMLYVQKDIADHLLEMLYGAMEELGIGDPWALSTDVGPVIDEASRKKIVDHCAKFERDGRLLKKIPVPEKGLFVSPAVLRVNGIADMEEEIFGPVLHVATFAAKDIDKVVDEVNARGYGLTFGIHSRVDNRVERISRRIKVGNTYVNRNQIGAIVGSQPFGGEGLSGTGPKAGGPQYVRRFLKGATVERSAETGGNVVDVKKIEGLIGDLSKLKVPAPSARVEMMKPVFGTVPEPLDAHEEELPGPTGELNRLTNHARGVVVCLGPDKETALEQAAMALSQGNKVVVIAPGVNDAVSRAAQAGLPIVGIEGNLEPDALASAKGFEAIVSCAEKPLLRKYRQALAKRDGALLPLITEHMLDQRFVIERHLCVDTTAAGGNASLIAASE</sequence>
<evidence type="ECO:0000256" key="5">
    <source>
        <dbReference type="ARBA" id="ARBA00048142"/>
    </source>
</evidence>
<dbReference type="InterPro" id="IPR016163">
    <property type="entry name" value="Ald_DH_C"/>
</dbReference>
<dbReference type="GO" id="GO:0004657">
    <property type="term" value="F:proline dehydrogenase activity"/>
    <property type="evidence" value="ECO:0007669"/>
    <property type="project" value="InterPro"/>
</dbReference>
<dbReference type="InterPro" id="IPR016160">
    <property type="entry name" value="Ald_DH_CS_CYS"/>
</dbReference>
<dbReference type="EC" id="1.2.1.88" evidence="2"/>